<comment type="caution">
    <text evidence="1">The sequence shown here is derived from an EMBL/GenBank/DDBJ whole genome shotgun (WGS) entry which is preliminary data.</text>
</comment>
<proteinExistence type="predicted"/>
<dbReference type="EMBL" id="AZIL01000772">
    <property type="protein sequence ID" value="EWM26037.1"/>
    <property type="molecule type" value="Genomic_DNA"/>
</dbReference>
<organism evidence="1 2">
    <name type="scientific">Nannochloropsis gaditana</name>
    <dbReference type="NCBI Taxonomy" id="72520"/>
    <lineage>
        <taxon>Eukaryota</taxon>
        <taxon>Sar</taxon>
        <taxon>Stramenopiles</taxon>
        <taxon>Ochrophyta</taxon>
        <taxon>Eustigmatophyceae</taxon>
        <taxon>Eustigmatales</taxon>
        <taxon>Monodopsidaceae</taxon>
        <taxon>Nannochloropsis</taxon>
    </lineage>
</organism>
<dbReference type="Proteomes" id="UP000019335">
    <property type="component" value="Chromosome 9"/>
</dbReference>
<keyword evidence="2" id="KW-1185">Reference proteome</keyword>
<protein>
    <submittedName>
        <fullName evidence="1">Uncharacterized protein</fullName>
    </submittedName>
</protein>
<gene>
    <name evidence="1" type="ORF">Naga_101726g2</name>
</gene>
<reference evidence="1 2" key="1">
    <citation type="journal article" date="2014" name="Mol. Plant">
        <title>Chromosome Scale Genome Assembly and Transcriptome Profiling of Nannochloropsis gaditana in Nitrogen Depletion.</title>
        <authorList>
            <person name="Corteggiani Carpinelli E."/>
            <person name="Telatin A."/>
            <person name="Vitulo N."/>
            <person name="Forcato C."/>
            <person name="D'Angelo M."/>
            <person name="Schiavon R."/>
            <person name="Vezzi A."/>
            <person name="Giacometti G.M."/>
            <person name="Morosinotto T."/>
            <person name="Valle G."/>
        </authorList>
    </citation>
    <scope>NUCLEOTIDE SEQUENCE [LARGE SCALE GENOMIC DNA]</scope>
    <source>
        <strain evidence="1 2">B-31</strain>
    </source>
</reference>
<name>W7TJ15_9STRA</name>
<evidence type="ECO:0000313" key="2">
    <source>
        <dbReference type="Proteomes" id="UP000019335"/>
    </source>
</evidence>
<evidence type="ECO:0000313" key="1">
    <source>
        <dbReference type="EMBL" id="EWM26037.1"/>
    </source>
</evidence>
<sequence>MEGLCINVGGKRPFLRSTCSRKLGLRGADGLGREGRWKEWRQPSRSFVLMWPIQAQVRCTRRGAKKSGGPRLVKDD</sequence>
<dbReference type="AlphaFoldDB" id="W7TJ15"/>
<accession>W7TJ15</accession>